<dbReference type="InterPro" id="IPR029063">
    <property type="entry name" value="SAM-dependent_MTases_sf"/>
</dbReference>
<dbReference type="InterPro" id="IPR053943">
    <property type="entry name" value="RlmKL-like_Mtase_CS"/>
</dbReference>
<gene>
    <name evidence="5" type="ORF">SMD31_14835</name>
</gene>
<feature type="domain" description="RlmL ferredoxin-like" evidence="4">
    <location>
        <begin position="15"/>
        <end position="69"/>
    </location>
</feature>
<reference evidence="5 6" key="1">
    <citation type="journal article" date="2013" name="Antonie Van Leeuwenhoek">
        <title>Dongia rigui sp. nov., isolated from freshwater of a large wetland in Korea.</title>
        <authorList>
            <person name="Baik K.S."/>
            <person name="Hwang Y.M."/>
            <person name="Choi J.S."/>
            <person name="Kwon J."/>
            <person name="Seong C.N."/>
        </authorList>
    </citation>
    <scope>NUCLEOTIDE SEQUENCE [LARGE SCALE GENOMIC DNA]</scope>
    <source>
        <strain evidence="5 6">04SU4-P</strain>
    </source>
</reference>
<name>A0ABU5E1Y8_9PROT</name>
<evidence type="ECO:0000259" key="3">
    <source>
        <dbReference type="Pfam" id="PF01170"/>
    </source>
</evidence>
<dbReference type="GO" id="GO:0008168">
    <property type="term" value="F:methyltransferase activity"/>
    <property type="evidence" value="ECO:0007669"/>
    <property type="project" value="UniProtKB-KW"/>
</dbReference>
<dbReference type="InterPro" id="IPR000241">
    <property type="entry name" value="RlmKL-like_Mtase"/>
</dbReference>
<evidence type="ECO:0000313" key="5">
    <source>
        <dbReference type="EMBL" id="MDY0873215.1"/>
    </source>
</evidence>
<protein>
    <submittedName>
        <fullName evidence="5">Class I SAM-dependent RNA methyltransferase</fullName>
    </submittedName>
</protein>
<dbReference type="PRINTS" id="PR00507">
    <property type="entry name" value="N12N6MTFRASE"/>
</dbReference>
<keyword evidence="6" id="KW-1185">Reference proteome</keyword>
<dbReference type="InterPro" id="IPR054170">
    <property type="entry name" value="RlmL_1st"/>
</dbReference>
<dbReference type="PANTHER" id="PTHR47313:SF1">
    <property type="entry name" value="RIBOSOMAL RNA LARGE SUBUNIT METHYLTRANSFERASE K_L"/>
    <property type="match status" value="1"/>
</dbReference>
<evidence type="ECO:0000256" key="1">
    <source>
        <dbReference type="ARBA" id="ARBA00022603"/>
    </source>
</evidence>
<proteinExistence type="predicted"/>
<dbReference type="PROSITE" id="PS00092">
    <property type="entry name" value="N6_MTASE"/>
    <property type="match status" value="1"/>
</dbReference>
<evidence type="ECO:0000313" key="6">
    <source>
        <dbReference type="Proteomes" id="UP001271769"/>
    </source>
</evidence>
<evidence type="ECO:0000259" key="4">
    <source>
        <dbReference type="Pfam" id="PF22020"/>
    </source>
</evidence>
<organism evidence="5 6">
    <name type="scientific">Dongia rigui</name>
    <dbReference type="NCBI Taxonomy" id="940149"/>
    <lineage>
        <taxon>Bacteria</taxon>
        <taxon>Pseudomonadati</taxon>
        <taxon>Pseudomonadota</taxon>
        <taxon>Alphaproteobacteria</taxon>
        <taxon>Rhodospirillales</taxon>
        <taxon>Dongiaceae</taxon>
        <taxon>Dongia</taxon>
    </lineage>
</organism>
<dbReference type="InterPro" id="IPR002052">
    <property type="entry name" value="DNA_methylase_N6_adenine_CS"/>
</dbReference>
<dbReference type="PROSITE" id="PS01261">
    <property type="entry name" value="UPF0020"/>
    <property type="match status" value="1"/>
</dbReference>
<dbReference type="CDD" id="cd11715">
    <property type="entry name" value="THUMP_AdoMetMT"/>
    <property type="match status" value="1"/>
</dbReference>
<dbReference type="GO" id="GO:0032259">
    <property type="term" value="P:methylation"/>
    <property type="evidence" value="ECO:0007669"/>
    <property type="project" value="UniProtKB-KW"/>
</dbReference>
<keyword evidence="1 5" id="KW-0489">Methyltransferase</keyword>
<dbReference type="RefSeq" id="WP_320501676.1">
    <property type="nucleotide sequence ID" value="NZ_JAXCLX010000002.1"/>
</dbReference>
<dbReference type="Proteomes" id="UP001271769">
    <property type="component" value="Unassembled WGS sequence"/>
</dbReference>
<dbReference type="Gene3D" id="3.30.2130.30">
    <property type="match status" value="1"/>
</dbReference>
<sequence>MPEREDVPRLGHVFEIFLVSIPGFEETLAGEARDLGFKEVTVVGGGVTVKGGWPEVWRANLMLRGASAVFARIISYPVFHLAQLDKRSRKVPWDQLLRKDVPVRVEATCKHSKIYHSGAAKQRIETAIAETLGAPISDEAELCVKARIEDDICTISIDTSGESLHKRGHKEAVNKAPMRETLAALFLREAGYTGGEPVLDPMCGSGTFVIEAAEVALDLAPGRSRPFAFEQLKGFNAQSWAKLRDSVATPGATPDFRFYGCDRDGGAIEMSRANAARAGLGEVTAFRQCAVSAVTAPNGPAGLVIANPPYGQRIGDKKKLFGLYKTFGQTMLARFGGWRVAVITNDASLAGACGLPFGTPFGPVSHGGQRVYLYLTDALP</sequence>
<accession>A0ABU5E1Y8</accession>
<dbReference type="Pfam" id="PF01170">
    <property type="entry name" value="UPF0020"/>
    <property type="match status" value="1"/>
</dbReference>
<dbReference type="EMBL" id="JAXCLX010000002">
    <property type="protein sequence ID" value="MDY0873215.1"/>
    <property type="molecule type" value="Genomic_DNA"/>
</dbReference>
<dbReference type="Gene3D" id="3.40.50.150">
    <property type="entry name" value="Vaccinia Virus protein VP39"/>
    <property type="match status" value="1"/>
</dbReference>
<dbReference type="PANTHER" id="PTHR47313">
    <property type="entry name" value="RIBOSOMAL RNA LARGE SUBUNIT METHYLTRANSFERASE K/L"/>
    <property type="match status" value="1"/>
</dbReference>
<keyword evidence="2" id="KW-0808">Transferase</keyword>
<dbReference type="Pfam" id="PF22020">
    <property type="entry name" value="RlmL_1st"/>
    <property type="match status" value="1"/>
</dbReference>
<feature type="domain" description="Ribosomal RNA large subunit methyltransferase K/L-like methyltransferase" evidence="3">
    <location>
        <begin position="167"/>
        <end position="351"/>
    </location>
</feature>
<dbReference type="SUPFAM" id="SSF53335">
    <property type="entry name" value="S-adenosyl-L-methionine-dependent methyltransferases"/>
    <property type="match status" value="1"/>
</dbReference>
<comment type="caution">
    <text evidence="5">The sequence shown here is derived from an EMBL/GenBank/DDBJ whole genome shotgun (WGS) entry which is preliminary data.</text>
</comment>
<evidence type="ECO:0000256" key="2">
    <source>
        <dbReference type="ARBA" id="ARBA00022679"/>
    </source>
</evidence>